<comment type="subcellular location">
    <subcellularLocation>
        <location evidence="1">Cell membrane</location>
        <topology evidence="1">Multi-pass membrane protein</topology>
    </subcellularLocation>
</comment>
<dbReference type="GO" id="GO:0140359">
    <property type="term" value="F:ABC-type transporter activity"/>
    <property type="evidence" value="ECO:0007669"/>
    <property type="project" value="InterPro"/>
</dbReference>
<evidence type="ECO:0000256" key="4">
    <source>
        <dbReference type="ARBA" id="ARBA00022840"/>
    </source>
</evidence>
<evidence type="ECO:0000256" key="6">
    <source>
        <dbReference type="ARBA" id="ARBA00023136"/>
    </source>
</evidence>
<reference evidence="11" key="1">
    <citation type="submission" date="2016-07" db="EMBL/GenBank/DDBJ databases">
        <title>Nontailed viruses are major unrecognized killers of bacteria in the ocean.</title>
        <authorList>
            <person name="Kauffman K."/>
            <person name="Hussain F."/>
            <person name="Yang J."/>
            <person name="Arevalo P."/>
            <person name="Brown J."/>
            <person name="Cutler M."/>
            <person name="Kelly L."/>
            <person name="Polz M.F."/>
        </authorList>
    </citation>
    <scope>NUCLEOTIDE SEQUENCE [LARGE SCALE GENOMIC DNA]</scope>
    <source>
        <strain evidence="11">10N.286.54.F3</strain>
    </source>
</reference>
<evidence type="ECO:0000259" key="9">
    <source>
        <dbReference type="PROSITE" id="PS50929"/>
    </source>
</evidence>
<dbReference type="InterPro" id="IPR017871">
    <property type="entry name" value="ABC_transporter-like_CS"/>
</dbReference>
<evidence type="ECO:0000256" key="3">
    <source>
        <dbReference type="ARBA" id="ARBA00022741"/>
    </source>
</evidence>
<accession>A0A2N7CFX8</accession>
<feature type="transmembrane region" description="Helical" evidence="7">
    <location>
        <begin position="245"/>
        <end position="273"/>
    </location>
</feature>
<dbReference type="SUPFAM" id="SSF90123">
    <property type="entry name" value="ABC transporter transmembrane region"/>
    <property type="match status" value="1"/>
</dbReference>
<dbReference type="Pfam" id="PF00005">
    <property type="entry name" value="ABC_tran"/>
    <property type="match status" value="1"/>
</dbReference>
<keyword evidence="2 7" id="KW-0812">Transmembrane</keyword>
<dbReference type="PANTHER" id="PTHR24221:SF654">
    <property type="entry name" value="ATP-BINDING CASSETTE SUB-FAMILY B MEMBER 6"/>
    <property type="match status" value="1"/>
</dbReference>
<name>A0A2N7CFX8_VIBSP</name>
<keyword evidence="5 7" id="KW-1133">Transmembrane helix</keyword>
<dbReference type="InterPro" id="IPR036640">
    <property type="entry name" value="ABC1_TM_sf"/>
</dbReference>
<proteinExistence type="predicted"/>
<dbReference type="EMBL" id="MCSW01000159">
    <property type="protein sequence ID" value="PMF22565.1"/>
    <property type="molecule type" value="Genomic_DNA"/>
</dbReference>
<evidence type="ECO:0000259" key="8">
    <source>
        <dbReference type="PROSITE" id="PS50893"/>
    </source>
</evidence>
<dbReference type="InterPro" id="IPR027417">
    <property type="entry name" value="P-loop_NTPase"/>
</dbReference>
<dbReference type="SUPFAM" id="SSF52540">
    <property type="entry name" value="P-loop containing nucleoside triphosphate hydrolases"/>
    <property type="match status" value="1"/>
</dbReference>
<dbReference type="RefSeq" id="WP_017095694.1">
    <property type="nucleotide sequence ID" value="NZ_MCSW01000159.1"/>
</dbReference>
<dbReference type="Gene3D" id="3.40.50.300">
    <property type="entry name" value="P-loop containing nucleotide triphosphate hydrolases"/>
    <property type="match status" value="1"/>
</dbReference>
<dbReference type="InterPro" id="IPR039421">
    <property type="entry name" value="Type_1_exporter"/>
</dbReference>
<evidence type="ECO:0000313" key="11">
    <source>
        <dbReference type="Proteomes" id="UP000235405"/>
    </source>
</evidence>
<dbReference type="SMART" id="SM00382">
    <property type="entry name" value="AAA"/>
    <property type="match status" value="1"/>
</dbReference>
<evidence type="ECO:0000256" key="1">
    <source>
        <dbReference type="ARBA" id="ARBA00004651"/>
    </source>
</evidence>
<dbReference type="PANTHER" id="PTHR24221">
    <property type="entry name" value="ATP-BINDING CASSETTE SUB-FAMILY B"/>
    <property type="match status" value="1"/>
</dbReference>
<keyword evidence="3" id="KW-0547">Nucleotide-binding</keyword>
<dbReference type="GO" id="GO:0005886">
    <property type="term" value="C:plasma membrane"/>
    <property type="evidence" value="ECO:0007669"/>
    <property type="project" value="UniProtKB-SubCell"/>
</dbReference>
<dbReference type="GO" id="GO:0034040">
    <property type="term" value="F:ATPase-coupled lipid transmembrane transporter activity"/>
    <property type="evidence" value="ECO:0007669"/>
    <property type="project" value="TreeGrafter"/>
</dbReference>
<keyword evidence="4" id="KW-0067">ATP-binding</keyword>
<evidence type="ECO:0000256" key="7">
    <source>
        <dbReference type="SAM" id="Phobius"/>
    </source>
</evidence>
<feature type="domain" description="ABC transporter" evidence="8">
    <location>
        <begin position="322"/>
        <end position="559"/>
    </location>
</feature>
<feature type="transmembrane region" description="Helical" evidence="7">
    <location>
        <begin position="124"/>
        <end position="144"/>
    </location>
</feature>
<evidence type="ECO:0000313" key="10">
    <source>
        <dbReference type="EMBL" id="PMF22565.1"/>
    </source>
</evidence>
<feature type="transmembrane region" description="Helical" evidence="7">
    <location>
        <begin position="54"/>
        <end position="71"/>
    </location>
</feature>
<evidence type="ECO:0000256" key="5">
    <source>
        <dbReference type="ARBA" id="ARBA00022989"/>
    </source>
</evidence>
<dbReference type="PROSITE" id="PS00211">
    <property type="entry name" value="ABC_TRANSPORTER_1"/>
    <property type="match status" value="1"/>
</dbReference>
<keyword evidence="6 7" id="KW-0472">Membrane</keyword>
<dbReference type="InterPro" id="IPR011527">
    <property type="entry name" value="ABC1_TM_dom"/>
</dbReference>
<comment type="caution">
    <text evidence="10">The sequence shown here is derived from an EMBL/GenBank/DDBJ whole genome shotgun (WGS) entry which is preliminary data.</text>
</comment>
<feature type="transmembrane region" description="Helical" evidence="7">
    <location>
        <begin position="150"/>
        <end position="169"/>
    </location>
</feature>
<feature type="domain" description="ABC transmembrane type-1" evidence="9">
    <location>
        <begin position="20"/>
        <end position="291"/>
    </location>
</feature>
<feature type="transmembrane region" description="Helical" evidence="7">
    <location>
        <begin position="21"/>
        <end position="42"/>
    </location>
</feature>
<protein>
    <recommendedName>
        <fullName evidence="12">Type I secretion system permease/ATPase</fullName>
    </recommendedName>
</protein>
<gene>
    <name evidence="10" type="ORF">BCV19_06465</name>
</gene>
<dbReference type="GO" id="GO:0005524">
    <property type="term" value="F:ATP binding"/>
    <property type="evidence" value="ECO:0007669"/>
    <property type="project" value="UniProtKB-KW"/>
</dbReference>
<dbReference type="InterPro" id="IPR003439">
    <property type="entry name" value="ABC_transporter-like_ATP-bd"/>
</dbReference>
<evidence type="ECO:0000256" key="2">
    <source>
        <dbReference type="ARBA" id="ARBA00022692"/>
    </source>
</evidence>
<dbReference type="PROSITE" id="PS50929">
    <property type="entry name" value="ABC_TM1F"/>
    <property type="match status" value="1"/>
</dbReference>
<dbReference type="GO" id="GO:0016887">
    <property type="term" value="F:ATP hydrolysis activity"/>
    <property type="evidence" value="ECO:0007669"/>
    <property type="project" value="InterPro"/>
</dbReference>
<dbReference type="Gene3D" id="1.20.1560.10">
    <property type="entry name" value="ABC transporter type 1, transmembrane domain"/>
    <property type="match status" value="1"/>
</dbReference>
<dbReference type="AlphaFoldDB" id="A0A2N7CFX8"/>
<dbReference type="PROSITE" id="PS50893">
    <property type="entry name" value="ABC_TRANSPORTER_2"/>
    <property type="match status" value="1"/>
</dbReference>
<dbReference type="Proteomes" id="UP000235405">
    <property type="component" value="Unassembled WGS sequence"/>
</dbReference>
<organism evidence="10 11">
    <name type="scientific">Vibrio splendidus</name>
    <dbReference type="NCBI Taxonomy" id="29497"/>
    <lineage>
        <taxon>Bacteria</taxon>
        <taxon>Pseudomonadati</taxon>
        <taxon>Pseudomonadota</taxon>
        <taxon>Gammaproteobacteria</taxon>
        <taxon>Vibrionales</taxon>
        <taxon>Vibrionaceae</taxon>
        <taxon>Vibrio</taxon>
    </lineage>
</organism>
<sequence length="561" mass="61655">MDAKPWAGINPINLRSLLPMMVVSGAISVLMLVVPLFSLQVFDRVLSSQSLDTLLFLAFIAVFLLTAQAFLDASRAKYAQKKAIKFEFIASQQLFEQTSFSSKSKEKHLFNDISEVKSLLSSPAYFVMFDLPFTPLFLIIMFAIHPYIGLVGVGAVVFILMTTLLSHWVKSKHFKTTYLSQLATQRKNDECFQKHATIFSQHQQQGLSQTYQEILAEKSWSRSHLDQATCSLSAFSRYIRMVLQLIIMAVGASLVIQNAMSAGGMIAGSILMARALQPIEMLSSGIQAWKTGLDANKRLAKEFASHTKHAERTELEIIKGDLVIDNVTWFASENLNKPTLNGLKLRLESGNRVALIGPSGSGKSSICKMITNGISPSKGGISIDGLNVELWNLNQFKHTVGYVPQHIDFLHGTVKQNIARFDSNVTDSQIVRSAIQAGVHDAVVALPNGYETIIGSFGHQLSGGQAQKLAIARALVFSPKLLVLDEPDSHLDKEGEEFLVSLLQLAKEKSISVVMVTHNPSLLRHVDWVVELKNGQITQAGEASKVVRSLFNVASSEVSNG</sequence>
<evidence type="ECO:0008006" key="12">
    <source>
        <dbReference type="Google" id="ProtNLM"/>
    </source>
</evidence>
<dbReference type="InterPro" id="IPR003593">
    <property type="entry name" value="AAA+_ATPase"/>
</dbReference>